<feature type="compositionally biased region" description="Basic and acidic residues" evidence="2">
    <location>
        <begin position="39"/>
        <end position="51"/>
    </location>
</feature>
<feature type="compositionally biased region" description="Basic and acidic residues" evidence="2">
    <location>
        <begin position="9"/>
        <end position="31"/>
    </location>
</feature>
<dbReference type="SMART" id="SM00949">
    <property type="entry name" value="PAZ"/>
    <property type="match status" value="1"/>
</dbReference>
<dbReference type="SUPFAM" id="SSF101690">
    <property type="entry name" value="PAZ domain"/>
    <property type="match status" value="1"/>
</dbReference>
<evidence type="ECO:0000259" key="3">
    <source>
        <dbReference type="PROSITE" id="PS50821"/>
    </source>
</evidence>
<gene>
    <name evidence="5" type="ORF">ODALV1_LOCUS16996</name>
</gene>
<dbReference type="Pfam" id="PF02171">
    <property type="entry name" value="Piwi"/>
    <property type="match status" value="1"/>
</dbReference>
<dbReference type="PROSITE" id="PS50822">
    <property type="entry name" value="PIWI"/>
    <property type="match status" value="1"/>
</dbReference>
<feature type="compositionally biased region" description="Pro residues" evidence="2">
    <location>
        <begin position="78"/>
        <end position="99"/>
    </location>
</feature>
<dbReference type="SMART" id="SM00950">
    <property type="entry name" value="Piwi"/>
    <property type="match status" value="1"/>
</dbReference>
<evidence type="ECO:0000259" key="4">
    <source>
        <dbReference type="PROSITE" id="PS50822"/>
    </source>
</evidence>
<feature type="domain" description="Piwi" evidence="4">
    <location>
        <begin position="711"/>
        <end position="1008"/>
    </location>
</feature>
<sequence>MDNGNGHQRSRDNDRQRDHGRGQDDRGDRSHSRSSNANGHRDRSSSSHDSRQSGGSGRHYDNINGHGQNGNGGSAWGGPPPAGRARAAPPPSRGYPPLPGGNGDFENGSNCSDDGSSKRHRRDSNGSGRSGASDRSTRDRHRDEGPSGRGDGPREGPSGRGDGPREGPSGRGDGPREGPSGRGDRPREGPPGGGAGHGEHDRGEPSGRGFGRGGGGDRGGRGGGRGRGEGRGARRRQFDEDFDMVVSRAAATERVMSKQAVLGNSEPVHLQSNFFKVDRKPDWCMFHYRVDFKPDETDTRLKKKLMRPHAQSLGANIFDGSSLYTANRLHPDPMTLYSLQPNSEEKIELTVRMVAELAPTDGMYLQLFNILVRKCLEGMSLEEMGRHFYDRHQAIRLDAHRLELWPGYITTMRNHENSILLGVEITHKVLRLDSCLQVMNEIRRRSNDENRVKTEIVGSIVMTSYNRKTYRVDDIEWSSTPTSTFDMKGVATTFIDYFQQRYNITIRDHRQPLLVSRPKKRDLHRGQMGPILLIPELCQMTGLTDEMRANNQLMRALATHLHTDPNARVAKLKDFMQRLKTIPSIVEELNRWGLSFQDRLIEVDGHVIPPEKILFGEGKFEVPNDRYDWNAAFRNKPMYTSVPLKQWVIICPGSAAWCVDKMVNAMQRVSRPLNFPISNPIQLQRISSDRPNDYAKAIDDVMNQHKRNLQLLFVVLPRQVTDVYSAVKKRASLEFGVPSQCFVAKNAQNDKGLMSICTKLVVQMNAKLGGEPWTVAIPLKNLMIVGFDVYHCGKRKGSSVGAMVATTAASQAKYYSTISHHSSRDDLSERTGADFTKCLHAYSKINNALPDRIIMYRDGVGEGQLKYVYETELGNIRSAIDGVYKSAGREATMPKFTFIVVTKRLNTRIFGLQRNGHVNPGPGTVVDDVITFPERYDFYLVAQHSRQGTVSPVAYNVLYDRQGLDSDKIQRLTYKLCHMYFNWSGTVTVPAPCQYAHKLAYLTGLALGAPAHERLSNLLHYL</sequence>
<dbReference type="Proteomes" id="UP001642540">
    <property type="component" value="Unassembled WGS sequence"/>
</dbReference>
<dbReference type="SUPFAM" id="SSF53098">
    <property type="entry name" value="Ribonuclease H-like"/>
    <property type="match status" value="1"/>
</dbReference>
<reference evidence="5 6" key="1">
    <citation type="submission" date="2024-08" db="EMBL/GenBank/DDBJ databases">
        <authorList>
            <person name="Cucini C."/>
            <person name="Frati F."/>
        </authorList>
    </citation>
    <scope>NUCLEOTIDE SEQUENCE [LARGE SCALE GENOMIC DNA]</scope>
</reference>
<dbReference type="InterPro" id="IPR036085">
    <property type="entry name" value="PAZ_dom_sf"/>
</dbReference>
<evidence type="ECO:0000256" key="2">
    <source>
        <dbReference type="SAM" id="MobiDB-lite"/>
    </source>
</evidence>
<name>A0ABP1QZ69_9HEXA</name>
<comment type="similarity">
    <text evidence="1">Belongs to the argonaute family.</text>
</comment>
<dbReference type="InterPro" id="IPR036397">
    <property type="entry name" value="RNaseH_sf"/>
</dbReference>
<dbReference type="Gene3D" id="2.170.260.10">
    <property type="entry name" value="paz domain"/>
    <property type="match status" value="1"/>
</dbReference>
<feature type="compositionally biased region" description="Gly residues" evidence="2">
    <location>
        <begin position="67"/>
        <end position="76"/>
    </location>
</feature>
<evidence type="ECO:0000313" key="5">
    <source>
        <dbReference type="EMBL" id="CAL8115746.1"/>
    </source>
</evidence>
<evidence type="ECO:0000313" key="6">
    <source>
        <dbReference type="Proteomes" id="UP001642540"/>
    </source>
</evidence>
<comment type="caution">
    <text evidence="5">The sequence shown here is derived from an EMBL/GenBank/DDBJ whole genome shotgun (WGS) entry which is preliminary data.</text>
</comment>
<organism evidence="5 6">
    <name type="scientific">Orchesella dallaii</name>
    <dbReference type="NCBI Taxonomy" id="48710"/>
    <lineage>
        <taxon>Eukaryota</taxon>
        <taxon>Metazoa</taxon>
        <taxon>Ecdysozoa</taxon>
        <taxon>Arthropoda</taxon>
        <taxon>Hexapoda</taxon>
        <taxon>Collembola</taxon>
        <taxon>Entomobryomorpha</taxon>
        <taxon>Entomobryoidea</taxon>
        <taxon>Orchesellidae</taxon>
        <taxon>Orchesellinae</taxon>
        <taxon>Orchesella</taxon>
    </lineage>
</organism>
<accession>A0ABP1QZ69</accession>
<dbReference type="CDD" id="cd04658">
    <property type="entry name" value="Piwi_piwi-like_Euk"/>
    <property type="match status" value="1"/>
</dbReference>
<dbReference type="Gene3D" id="3.40.50.2300">
    <property type="match status" value="1"/>
</dbReference>
<feature type="compositionally biased region" description="Gly residues" evidence="2">
    <location>
        <begin position="206"/>
        <end position="225"/>
    </location>
</feature>
<dbReference type="Pfam" id="PF02170">
    <property type="entry name" value="PAZ"/>
    <property type="match status" value="1"/>
</dbReference>
<dbReference type="InterPro" id="IPR012337">
    <property type="entry name" value="RNaseH-like_sf"/>
</dbReference>
<dbReference type="EMBL" id="CAXLJM020000051">
    <property type="protein sequence ID" value="CAL8115746.1"/>
    <property type="molecule type" value="Genomic_DNA"/>
</dbReference>
<dbReference type="Pfam" id="PF23278">
    <property type="entry name" value="Piwi_N"/>
    <property type="match status" value="1"/>
</dbReference>
<feature type="region of interest" description="Disordered" evidence="2">
    <location>
        <begin position="1"/>
        <end position="238"/>
    </location>
</feature>
<keyword evidence="6" id="KW-1185">Reference proteome</keyword>
<feature type="compositionally biased region" description="Basic and acidic residues" evidence="2">
    <location>
        <begin position="226"/>
        <end position="238"/>
    </location>
</feature>
<feature type="compositionally biased region" description="Basic and acidic residues" evidence="2">
    <location>
        <begin position="135"/>
        <end position="154"/>
    </location>
</feature>
<dbReference type="CDD" id="cd02845">
    <property type="entry name" value="PAZ_piwi_like"/>
    <property type="match status" value="1"/>
</dbReference>
<dbReference type="PANTHER" id="PTHR22891">
    <property type="entry name" value="EUKARYOTIC TRANSLATION INITIATION FACTOR 2C"/>
    <property type="match status" value="1"/>
</dbReference>
<proteinExistence type="inferred from homology"/>
<protein>
    <recommendedName>
        <fullName evidence="7">Protein aubergine</fullName>
    </recommendedName>
</protein>
<dbReference type="InterPro" id="IPR003100">
    <property type="entry name" value="PAZ_dom"/>
</dbReference>
<dbReference type="Gene3D" id="3.30.420.10">
    <property type="entry name" value="Ribonuclease H-like superfamily/Ribonuclease H"/>
    <property type="match status" value="1"/>
</dbReference>
<dbReference type="InterPro" id="IPR003165">
    <property type="entry name" value="Piwi"/>
</dbReference>
<evidence type="ECO:0008006" key="7">
    <source>
        <dbReference type="Google" id="ProtNLM"/>
    </source>
</evidence>
<feature type="domain" description="PAZ" evidence="3">
    <location>
        <begin position="434"/>
        <end position="542"/>
    </location>
</feature>
<dbReference type="PROSITE" id="PS50821">
    <property type="entry name" value="PAZ"/>
    <property type="match status" value="1"/>
</dbReference>
<evidence type="ECO:0000256" key="1">
    <source>
        <dbReference type="RuleBase" id="RU361178"/>
    </source>
</evidence>